<dbReference type="InterPro" id="IPR046342">
    <property type="entry name" value="CBS_dom_sf"/>
</dbReference>
<keyword evidence="6" id="KW-1185">Reference proteome</keyword>
<dbReference type="InterPro" id="IPR000644">
    <property type="entry name" value="CBS_dom"/>
</dbReference>
<dbReference type="Proteomes" id="UP001164439">
    <property type="component" value="Chromosome"/>
</dbReference>
<dbReference type="PIRSF" id="PIRSF036990">
    <property type="entry name" value="UCP036990_CBS_BON"/>
    <property type="match status" value="1"/>
</dbReference>
<dbReference type="Gene3D" id="3.10.580.10">
    <property type="entry name" value="CBS-domain"/>
    <property type="match status" value="1"/>
</dbReference>
<feature type="domain" description="CBS" evidence="4">
    <location>
        <begin position="12"/>
        <end position="70"/>
    </location>
</feature>
<gene>
    <name evidence="5" type="ORF">STRCI_000556</name>
</gene>
<dbReference type="Pfam" id="PF00571">
    <property type="entry name" value="CBS"/>
    <property type="match status" value="2"/>
</dbReference>
<proteinExistence type="predicted"/>
<dbReference type="InterPro" id="IPR051257">
    <property type="entry name" value="Diverse_CBS-Domain"/>
</dbReference>
<dbReference type="PROSITE" id="PS50914">
    <property type="entry name" value="BON"/>
    <property type="match status" value="1"/>
</dbReference>
<evidence type="ECO:0000259" key="4">
    <source>
        <dbReference type="PROSITE" id="PS51371"/>
    </source>
</evidence>
<dbReference type="InterPro" id="IPR007055">
    <property type="entry name" value="BON_dom"/>
</dbReference>
<evidence type="ECO:0000313" key="5">
    <source>
        <dbReference type="EMBL" id="WAZ19501.1"/>
    </source>
</evidence>
<dbReference type="SMART" id="SM00116">
    <property type="entry name" value="CBS"/>
    <property type="match status" value="2"/>
</dbReference>
<feature type="domain" description="CBS" evidence="4">
    <location>
        <begin position="90"/>
        <end position="146"/>
    </location>
</feature>
<sequence length="229" mass="24847">MDGTPSIVNDVMTRDVVAVRRDDAFKDLVKAMRRYQVSGLPVVDDEQRVLGVVSQTDLLVKEELHGADPLRTARPVDLAKAEARTAAELMTAPAVTIDPYDTLAQAARTMARYGVHRLPVVGEDGVLKGIVSRSDVLKVFLRDDESIAREVRSDVVEFLFPEAPDAVRVDVRAGVVRLTGRVHGTALVPVAVRLARAVEGVVGVDCELLGPWRRPALEPDLADGRAQDG</sequence>
<evidence type="ECO:0000256" key="1">
    <source>
        <dbReference type="ARBA" id="ARBA00023122"/>
    </source>
</evidence>
<dbReference type="CDD" id="cd04586">
    <property type="entry name" value="CBS_pair_BON_assoc"/>
    <property type="match status" value="1"/>
</dbReference>
<evidence type="ECO:0000313" key="6">
    <source>
        <dbReference type="Proteomes" id="UP001164439"/>
    </source>
</evidence>
<evidence type="ECO:0000259" key="3">
    <source>
        <dbReference type="PROSITE" id="PS50914"/>
    </source>
</evidence>
<dbReference type="RefSeq" id="WP_269657189.1">
    <property type="nucleotide sequence ID" value="NZ_CP114413.1"/>
</dbReference>
<protein>
    <submittedName>
        <fullName evidence="5">CBS domain-containing protein</fullName>
    </submittedName>
</protein>
<dbReference type="PROSITE" id="PS51371">
    <property type="entry name" value="CBS"/>
    <property type="match status" value="2"/>
</dbReference>
<organism evidence="5 6">
    <name type="scientific">Streptomyces cinnabarinus</name>
    <dbReference type="NCBI Taxonomy" id="67287"/>
    <lineage>
        <taxon>Bacteria</taxon>
        <taxon>Bacillati</taxon>
        <taxon>Actinomycetota</taxon>
        <taxon>Actinomycetes</taxon>
        <taxon>Kitasatosporales</taxon>
        <taxon>Streptomycetaceae</taxon>
        <taxon>Streptomyces</taxon>
    </lineage>
</organism>
<dbReference type="EMBL" id="CP114413">
    <property type="protein sequence ID" value="WAZ19501.1"/>
    <property type="molecule type" value="Genomic_DNA"/>
</dbReference>
<dbReference type="Gene3D" id="3.30.1340.30">
    <property type="match status" value="1"/>
</dbReference>
<dbReference type="PANTHER" id="PTHR43080:SF29">
    <property type="entry name" value="OS02G0818000 PROTEIN"/>
    <property type="match status" value="1"/>
</dbReference>
<name>A0ABY7K4R8_9ACTN</name>
<dbReference type="Pfam" id="PF04972">
    <property type="entry name" value="BON"/>
    <property type="match status" value="1"/>
</dbReference>
<keyword evidence="1 2" id="KW-0129">CBS domain</keyword>
<dbReference type="PANTHER" id="PTHR43080">
    <property type="entry name" value="CBS DOMAIN-CONTAINING PROTEIN CBSX3, MITOCHONDRIAL"/>
    <property type="match status" value="1"/>
</dbReference>
<accession>A0ABY7K4R8</accession>
<dbReference type="InterPro" id="IPR017080">
    <property type="entry name" value="UCP036990_CBS_BON"/>
</dbReference>
<reference evidence="5" key="1">
    <citation type="submission" date="2022-12" db="EMBL/GenBank/DDBJ databases">
        <authorList>
            <person name="Ruckert C."/>
            <person name="Busche T."/>
            <person name="Kalinowski J."/>
            <person name="Wittmann C."/>
        </authorList>
    </citation>
    <scope>NUCLEOTIDE SEQUENCE</scope>
    <source>
        <strain evidence="5">DSM 40467</strain>
    </source>
</reference>
<evidence type="ECO:0000256" key="2">
    <source>
        <dbReference type="PROSITE-ProRule" id="PRU00703"/>
    </source>
</evidence>
<dbReference type="SUPFAM" id="SSF54631">
    <property type="entry name" value="CBS-domain pair"/>
    <property type="match status" value="1"/>
</dbReference>
<feature type="domain" description="BON" evidence="3">
    <location>
        <begin position="143"/>
        <end position="212"/>
    </location>
</feature>